<comment type="caution">
    <text evidence="1">The sequence shown here is derived from an EMBL/GenBank/DDBJ whole genome shotgun (WGS) entry which is preliminary data.</text>
</comment>
<organism evidence="1 2">
    <name type="scientific">Brassica cretica</name>
    <name type="common">Mustard</name>
    <dbReference type="NCBI Taxonomy" id="69181"/>
    <lineage>
        <taxon>Eukaryota</taxon>
        <taxon>Viridiplantae</taxon>
        <taxon>Streptophyta</taxon>
        <taxon>Embryophyta</taxon>
        <taxon>Tracheophyta</taxon>
        <taxon>Spermatophyta</taxon>
        <taxon>Magnoliopsida</taxon>
        <taxon>eudicotyledons</taxon>
        <taxon>Gunneridae</taxon>
        <taxon>Pentapetalae</taxon>
        <taxon>rosids</taxon>
        <taxon>malvids</taxon>
        <taxon>Brassicales</taxon>
        <taxon>Brassicaceae</taxon>
        <taxon>Brassiceae</taxon>
        <taxon>Brassica</taxon>
    </lineage>
</organism>
<sequence length="223" mass="24831">MSGFKTLPETYSSPLVGRILNRNETWGTLFLPLVEERFFPTLGSSIKVWSIYAADFRSFTGCGCNPHEPVLCNCAREQHINNEKKIAPSVPNKPLFNITCEASLQIYSTTRVMRSGRKRSTTLGDKFLITHRSHGIVNEEICCGVNPHEPVPSNCARAHHIMNGDKITPSVNKPRLKFIECKFLIAPGVSIKDWKLYAANLSSAMDEEDKDGSPSSNGTVYDI</sequence>
<dbReference type="Proteomes" id="UP000712281">
    <property type="component" value="Unassembled WGS sequence"/>
</dbReference>
<evidence type="ECO:0000313" key="2">
    <source>
        <dbReference type="Proteomes" id="UP000712281"/>
    </source>
</evidence>
<name>A0A8S9KSW4_BRACR</name>
<gene>
    <name evidence="1" type="ORF">F2Q68_00008748</name>
</gene>
<evidence type="ECO:0000313" key="1">
    <source>
        <dbReference type="EMBL" id="KAF2598084.1"/>
    </source>
</evidence>
<protein>
    <submittedName>
        <fullName evidence="1">Uncharacterized protein</fullName>
    </submittedName>
</protein>
<accession>A0A8S9KSW4</accession>
<dbReference type="EMBL" id="QGKW02000717">
    <property type="protein sequence ID" value="KAF2598084.1"/>
    <property type="molecule type" value="Genomic_DNA"/>
</dbReference>
<reference evidence="1" key="1">
    <citation type="submission" date="2019-12" db="EMBL/GenBank/DDBJ databases">
        <title>Genome sequencing and annotation of Brassica cretica.</title>
        <authorList>
            <person name="Studholme D.J."/>
            <person name="Sarris P.F."/>
        </authorList>
    </citation>
    <scope>NUCLEOTIDE SEQUENCE</scope>
    <source>
        <strain evidence="1">PFS-001/15</strain>
        <tissue evidence="1">Leaf</tissue>
    </source>
</reference>
<dbReference type="AlphaFoldDB" id="A0A8S9KSW4"/>
<proteinExistence type="predicted"/>